<dbReference type="Proteomes" id="UP000187609">
    <property type="component" value="Unassembled WGS sequence"/>
</dbReference>
<dbReference type="PANTHER" id="PTHR35987">
    <property type="entry name" value="PROTEIN PLASTID REDOX INSENSITIVE 2, CHLOROPLASTIC-RELATED"/>
    <property type="match status" value="1"/>
</dbReference>
<comment type="caution">
    <text evidence="2">The sequence shown here is derived from an EMBL/GenBank/DDBJ whole genome shotgun (WGS) entry which is preliminary data.</text>
</comment>
<dbReference type="AlphaFoldDB" id="A0A314L8Q4"/>
<dbReference type="PANTHER" id="PTHR35987:SF3">
    <property type="entry name" value="PROTEIN PLASTID REDOX INSENSITIVE 2-LIKE ISOFORM X1"/>
    <property type="match status" value="1"/>
</dbReference>
<dbReference type="InterPro" id="IPR039349">
    <property type="entry name" value="PRIN2"/>
</dbReference>
<gene>
    <name evidence="2" type="ORF">A4A49_27235</name>
</gene>
<dbReference type="EMBL" id="MJEQ01000247">
    <property type="protein sequence ID" value="OIT37996.1"/>
    <property type="molecule type" value="Genomic_DNA"/>
</dbReference>
<dbReference type="SMR" id="A0A314L8Q4"/>
<evidence type="ECO:0000259" key="1">
    <source>
        <dbReference type="Pfam" id="PF22936"/>
    </source>
</evidence>
<proteinExistence type="predicted"/>
<protein>
    <recommendedName>
        <fullName evidence="1">Retrovirus-related Pol polyprotein from transposon TNT 1-94-like beta-barrel domain-containing protein</fullName>
    </recommendedName>
</protein>
<dbReference type="Pfam" id="PF22936">
    <property type="entry name" value="Pol_BBD"/>
    <property type="match status" value="1"/>
</dbReference>
<dbReference type="InterPro" id="IPR054722">
    <property type="entry name" value="PolX-like_BBD"/>
</dbReference>
<evidence type="ECO:0000313" key="3">
    <source>
        <dbReference type="Proteomes" id="UP000187609"/>
    </source>
</evidence>
<organism evidence="2 3">
    <name type="scientific">Nicotiana attenuata</name>
    <name type="common">Coyote tobacco</name>
    <dbReference type="NCBI Taxonomy" id="49451"/>
    <lineage>
        <taxon>Eukaryota</taxon>
        <taxon>Viridiplantae</taxon>
        <taxon>Streptophyta</taxon>
        <taxon>Embryophyta</taxon>
        <taxon>Tracheophyta</taxon>
        <taxon>Spermatophyta</taxon>
        <taxon>Magnoliopsida</taxon>
        <taxon>eudicotyledons</taxon>
        <taxon>Gunneridae</taxon>
        <taxon>Pentapetalae</taxon>
        <taxon>asterids</taxon>
        <taxon>lamiids</taxon>
        <taxon>Solanales</taxon>
        <taxon>Solanaceae</taxon>
        <taxon>Nicotianoideae</taxon>
        <taxon>Nicotianeae</taxon>
        <taxon>Nicotiana</taxon>
    </lineage>
</organism>
<accession>A0A314L8Q4</accession>
<reference evidence="2" key="1">
    <citation type="submission" date="2016-11" db="EMBL/GenBank/DDBJ databases">
        <title>The genome of Nicotiana attenuata.</title>
        <authorList>
            <person name="Xu S."/>
            <person name="Brockmoeller T."/>
            <person name="Gaquerel E."/>
            <person name="Navarro A."/>
            <person name="Kuhl H."/>
            <person name="Gase K."/>
            <person name="Ling Z."/>
            <person name="Zhou W."/>
            <person name="Kreitzer C."/>
            <person name="Stanke M."/>
            <person name="Tang H."/>
            <person name="Lyons E."/>
            <person name="Pandey P."/>
            <person name="Pandey S.P."/>
            <person name="Timmermann B."/>
            <person name="Baldwin I.T."/>
        </authorList>
    </citation>
    <scope>NUCLEOTIDE SEQUENCE [LARGE SCALE GENOMIC DNA]</scope>
    <source>
        <strain evidence="2">UT</strain>
    </source>
</reference>
<dbReference type="Gramene" id="OIT37996">
    <property type="protein sequence ID" value="OIT37996"/>
    <property type="gene ID" value="A4A49_27235"/>
</dbReference>
<feature type="domain" description="Retrovirus-related Pol polyprotein from transposon TNT 1-94-like beta-barrel" evidence="1">
    <location>
        <begin position="231"/>
        <end position="305"/>
    </location>
</feature>
<name>A0A314L8Q4_NICAT</name>
<sequence>MALHILTFTTAALPIPSKIFNHSIQPRSSLHLHFSKAISTRHFSVHHSSTQPQKYVYPDPIPEFAVAETQKFKAELLKKLFKEKEIFGDELDDVVSVCAEEENRRGVILYSAPMEKSGLTVSQEQPKTFTFDKDHMHCEYCGKPRHTRETCWKLHGRPTRGRGGKRVGPSRGQANIAKNMETSKETASGEALSLDEVQHLRRLLNKLDSSNVATSNYVQSGIAFNAHLNSWIIDSGANRHITGSSKGFQNYSPSPKGLCQNSKWLPTPISGTGSVVCTPDITLSSILHVPELPVNMLSVSAITKK</sequence>
<dbReference type="GO" id="GO:0010468">
    <property type="term" value="P:regulation of gene expression"/>
    <property type="evidence" value="ECO:0007669"/>
    <property type="project" value="InterPro"/>
</dbReference>
<keyword evidence="3" id="KW-1185">Reference proteome</keyword>
<evidence type="ECO:0000313" key="2">
    <source>
        <dbReference type="EMBL" id="OIT37996.1"/>
    </source>
</evidence>